<keyword evidence="20" id="KW-1185">Reference proteome</keyword>
<dbReference type="GO" id="GO:0000287">
    <property type="term" value="F:magnesium ion binding"/>
    <property type="evidence" value="ECO:0007669"/>
    <property type="project" value="UniProtKB-UniRule"/>
</dbReference>
<evidence type="ECO:0000256" key="12">
    <source>
        <dbReference type="ARBA" id="ARBA00022842"/>
    </source>
</evidence>
<comment type="cofactor">
    <cofactor evidence="17">
        <name>Mg(2+)</name>
        <dbReference type="ChEBI" id="CHEBI:18420"/>
    </cofactor>
    <text evidence="17">Binds 1 Mg(2+) ion per subunit.</text>
</comment>
<dbReference type="InterPro" id="IPR023470">
    <property type="entry name" value="Riboflavin_kinase_archaeal"/>
</dbReference>
<dbReference type="KEGG" id="mend:L6E24_05790"/>
<dbReference type="SUPFAM" id="SSF82114">
    <property type="entry name" value="Riboflavin kinase-like"/>
    <property type="match status" value="1"/>
</dbReference>
<accession>A0A9E7TLA6</accession>
<evidence type="ECO:0000313" key="20">
    <source>
        <dbReference type="Proteomes" id="UP001060368"/>
    </source>
</evidence>
<feature type="domain" description="HTH crp-type" evidence="18">
    <location>
        <begin position="17"/>
        <end position="69"/>
    </location>
</feature>
<evidence type="ECO:0000256" key="13">
    <source>
        <dbReference type="ARBA" id="ARBA00029789"/>
    </source>
</evidence>
<feature type="binding site" evidence="17">
    <location>
        <begin position="201"/>
        <end position="204"/>
    </location>
    <ligand>
        <name>CDP</name>
        <dbReference type="ChEBI" id="CHEBI:58069"/>
    </ligand>
</feature>
<comment type="catalytic activity">
    <reaction evidence="16 17">
        <text>riboflavin + CTP = CDP + FMN + H(+)</text>
        <dbReference type="Rhea" id="RHEA:25021"/>
        <dbReference type="ChEBI" id="CHEBI:15378"/>
        <dbReference type="ChEBI" id="CHEBI:37563"/>
        <dbReference type="ChEBI" id="CHEBI:57986"/>
        <dbReference type="ChEBI" id="CHEBI:58069"/>
        <dbReference type="ChEBI" id="CHEBI:58210"/>
        <dbReference type="EC" id="2.7.1.161"/>
    </reaction>
</comment>
<keyword evidence="9 17" id="KW-0479">Metal-binding</keyword>
<dbReference type="Gene3D" id="2.40.30.30">
    <property type="entry name" value="Riboflavin kinase-like"/>
    <property type="match status" value="1"/>
</dbReference>
<dbReference type="InterPro" id="IPR036390">
    <property type="entry name" value="WH_DNA-bd_sf"/>
</dbReference>
<evidence type="ECO:0000256" key="16">
    <source>
        <dbReference type="ARBA" id="ARBA00047857"/>
    </source>
</evidence>
<feature type="binding site" evidence="17">
    <location>
        <position position="196"/>
    </location>
    <ligand>
        <name>FMN</name>
        <dbReference type="ChEBI" id="CHEBI:58210"/>
    </ligand>
</feature>
<comment type="similarity">
    <text evidence="3 17">Belongs to the archaeal riboflavin kinase family.</text>
</comment>
<evidence type="ECO:0000256" key="4">
    <source>
        <dbReference type="ARBA" id="ARBA00011987"/>
    </source>
</evidence>
<dbReference type="InterPro" id="IPR023465">
    <property type="entry name" value="Riboflavin_kinase_dom_sf"/>
</dbReference>
<dbReference type="GO" id="GO:0003677">
    <property type="term" value="F:DNA binding"/>
    <property type="evidence" value="ECO:0007669"/>
    <property type="project" value="InterPro"/>
</dbReference>
<comment type="function">
    <text evidence="1 17">Catalyzes the CTP-dependent phosphorylation of riboflavin (vitamin B2) to form flavin mononucleotide (FMN).</text>
</comment>
<evidence type="ECO:0000313" key="19">
    <source>
        <dbReference type="EMBL" id="UUX93629.1"/>
    </source>
</evidence>
<keyword evidence="6 17" id="KW-0285">Flavoprotein</keyword>
<dbReference type="EC" id="2.7.1.161" evidence="4 17"/>
<sequence>MSPAEDLAPLKKIGLMGGISSSVAISSQKFAEELGTSPQTASRRLISLENEGLITRTIRTDGQYIMITKSGEHLLRKEYADYKSIFERETGYFRLEGKVVSGLGEGRYYVSIPEYLIQFKEKLGFEPYPGTLNLKLDPAGTEARRKLNNLRWTEITGFTSNDRTFGSAGCLKCSIGGHMCAIIVPGRSHYPEDTVEIISEVRLREEEGLTDGDIITVEVEYND</sequence>
<evidence type="ECO:0000256" key="2">
    <source>
        <dbReference type="ARBA" id="ARBA00005219"/>
    </source>
</evidence>
<dbReference type="Proteomes" id="UP001060368">
    <property type="component" value="Chromosome"/>
</dbReference>
<dbReference type="GeneID" id="74307190"/>
<proteinExistence type="inferred from homology"/>
<dbReference type="InterPro" id="IPR023602">
    <property type="entry name" value="Riboflavin_kinase_CTP-dep"/>
</dbReference>
<organism evidence="19 20">
    <name type="scientific">Methanoplanus endosymbiosus</name>
    <dbReference type="NCBI Taxonomy" id="33865"/>
    <lineage>
        <taxon>Archaea</taxon>
        <taxon>Methanobacteriati</taxon>
        <taxon>Methanobacteriota</taxon>
        <taxon>Stenosarchaea group</taxon>
        <taxon>Methanomicrobia</taxon>
        <taxon>Methanomicrobiales</taxon>
        <taxon>Methanomicrobiaceae</taxon>
        <taxon>Methanoplanus</taxon>
    </lineage>
</organism>
<keyword evidence="8 17" id="KW-0808">Transferase</keyword>
<reference evidence="19" key="1">
    <citation type="submission" date="2022-04" db="EMBL/GenBank/DDBJ databases">
        <title>Complete genome of Methanoplanus endosymbiosus DSM 3599.</title>
        <authorList>
            <person name="Chen S.-C."/>
            <person name="You Y.-T."/>
            <person name="Zhou Y.-Z."/>
            <person name="Lai M.-C."/>
        </authorList>
    </citation>
    <scope>NUCLEOTIDE SEQUENCE</scope>
    <source>
        <strain evidence="19">DSM 3599</strain>
    </source>
</reference>
<evidence type="ECO:0000259" key="18">
    <source>
        <dbReference type="SMART" id="SM00419"/>
    </source>
</evidence>
<evidence type="ECO:0000256" key="7">
    <source>
        <dbReference type="ARBA" id="ARBA00022643"/>
    </source>
</evidence>
<evidence type="ECO:0000256" key="1">
    <source>
        <dbReference type="ARBA" id="ARBA00003072"/>
    </source>
</evidence>
<name>A0A9E7TLA6_9EURY</name>
<evidence type="ECO:0000256" key="15">
    <source>
        <dbReference type="ARBA" id="ARBA00033116"/>
    </source>
</evidence>
<dbReference type="InterPro" id="IPR039063">
    <property type="entry name" value="RibK_CTP-dep"/>
</dbReference>
<dbReference type="GO" id="GO:0008531">
    <property type="term" value="F:riboflavin kinase activity"/>
    <property type="evidence" value="ECO:0007669"/>
    <property type="project" value="InterPro"/>
</dbReference>
<dbReference type="GO" id="GO:0009398">
    <property type="term" value="P:FMN biosynthetic process"/>
    <property type="evidence" value="ECO:0007669"/>
    <property type="project" value="UniProtKB-UniRule"/>
</dbReference>
<evidence type="ECO:0000256" key="8">
    <source>
        <dbReference type="ARBA" id="ARBA00022679"/>
    </source>
</evidence>
<keyword evidence="11 17" id="KW-0418">Kinase</keyword>
<dbReference type="InterPro" id="IPR036388">
    <property type="entry name" value="WH-like_DNA-bd_sf"/>
</dbReference>
<dbReference type="RefSeq" id="WP_257743766.1">
    <property type="nucleotide sequence ID" value="NZ_CP096115.1"/>
</dbReference>
<evidence type="ECO:0000256" key="3">
    <source>
        <dbReference type="ARBA" id="ARBA00006428"/>
    </source>
</evidence>
<evidence type="ECO:0000256" key="9">
    <source>
        <dbReference type="ARBA" id="ARBA00022723"/>
    </source>
</evidence>
<evidence type="ECO:0000256" key="5">
    <source>
        <dbReference type="ARBA" id="ARBA00017394"/>
    </source>
</evidence>
<feature type="binding site" evidence="17">
    <location>
        <begin position="102"/>
        <end position="107"/>
    </location>
    <ligand>
        <name>CDP</name>
        <dbReference type="ChEBI" id="CHEBI:58069"/>
    </ligand>
</feature>
<dbReference type="HAMAP" id="MF_01285">
    <property type="entry name" value="Riboflavin_kinase"/>
    <property type="match status" value="1"/>
</dbReference>
<evidence type="ECO:0000256" key="17">
    <source>
        <dbReference type="HAMAP-Rule" id="MF_01285"/>
    </source>
</evidence>
<dbReference type="InterPro" id="IPR012318">
    <property type="entry name" value="HTH_CRP"/>
</dbReference>
<dbReference type="Pfam" id="PF01982">
    <property type="entry name" value="CTP-dep_RFKase"/>
    <property type="match status" value="1"/>
</dbReference>
<gene>
    <name evidence="17" type="primary">ribK</name>
    <name evidence="19" type="ORF">L6E24_05790</name>
</gene>
<evidence type="ECO:0000256" key="6">
    <source>
        <dbReference type="ARBA" id="ARBA00022630"/>
    </source>
</evidence>
<keyword evidence="7 17" id="KW-0288">FMN</keyword>
<feature type="binding site" evidence="17">
    <location>
        <position position="131"/>
    </location>
    <ligand>
        <name>Mg(2+)</name>
        <dbReference type="ChEBI" id="CHEBI:18420"/>
    </ligand>
</feature>
<comment type="pathway">
    <text evidence="2 17">Cofactor biosynthesis; FMN biosynthesis; FMN from riboflavin (CTP route): step 1/1.</text>
</comment>
<feature type="binding site" evidence="17">
    <location>
        <position position="188"/>
    </location>
    <ligand>
        <name>FMN</name>
        <dbReference type="ChEBI" id="CHEBI:58210"/>
    </ligand>
</feature>
<feature type="binding site" evidence="17">
    <location>
        <position position="133"/>
    </location>
    <ligand>
        <name>Mg(2+)</name>
        <dbReference type="ChEBI" id="CHEBI:18420"/>
    </ligand>
</feature>
<dbReference type="SUPFAM" id="SSF46785">
    <property type="entry name" value="Winged helix' DNA-binding domain"/>
    <property type="match status" value="1"/>
</dbReference>
<dbReference type="GO" id="GO:0006355">
    <property type="term" value="P:regulation of DNA-templated transcription"/>
    <property type="evidence" value="ECO:0007669"/>
    <property type="project" value="InterPro"/>
</dbReference>
<dbReference type="AlphaFoldDB" id="A0A9E7TLA6"/>
<comment type="caution">
    <text evidence="17">Lacks conserved residue(s) required for the propagation of feature annotation.</text>
</comment>
<dbReference type="SMART" id="SM00419">
    <property type="entry name" value="HTH_CRP"/>
    <property type="match status" value="1"/>
</dbReference>
<dbReference type="Gene3D" id="1.10.10.10">
    <property type="entry name" value="Winged helix-like DNA-binding domain superfamily/Winged helix DNA-binding domain"/>
    <property type="match status" value="1"/>
</dbReference>
<evidence type="ECO:0000256" key="10">
    <source>
        <dbReference type="ARBA" id="ARBA00022741"/>
    </source>
</evidence>
<keyword evidence="12 17" id="KW-0460">Magnesium</keyword>
<evidence type="ECO:0000256" key="14">
    <source>
        <dbReference type="ARBA" id="ARBA00030544"/>
    </source>
</evidence>
<dbReference type="PANTHER" id="PTHR40706:SF1">
    <property type="entry name" value="RIBOFLAVIN KINASE"/>
    <property type="match status" value="1"/>
</dbReference>
<dbReference type="PANTHER" id="PTHR40706">
    <property type="entry name" value="RIBOFLAVIN KINASE"/>
    <property type="match status" value="1"/>
</dbReference>
<keyword evidence="10 17" id="KW-0547">Nucleotide-binding</keyword>
<evidence type="ECO:0000256" key="11">
    <source>
        <dbReference type="ARBA" id="ARBA00022777"/>
    </source>
</evidence>
<dbReference type="GO" id="GO:0009231">
    <property type="term" value="P:riboflavin biosynthetic process"/>
    <property type="evidence" value="ECO:0007669"/>
    <property type="project" value="InterPro"/>
</dbReference>
<dbReference type="GO" id="GO:0000166">
    <property type="term" value="F:nucleotide binding"/>
    <property type="evidence" value="ECO:0007669"/>
    <property type="project" value="UniProtKB-UniRule"/>
</dbReference>
<dbReference type="EMBL" id="CP096115">
    <property type="protein sequence ID" value="UUX93629.1"/>
    <property type="molecule type" value="Genomic_DNA"/>
</dbReference>
<protein>
    <recommendedName>
        <fullName evidence="5 17">Riboflavin kinase</fullName>
        <shortName evidence="17">RFK</shortName>
        <ecNumber evidence="4 17">2.7.1.161</ecNumber>
    </recommendedName>
    <alternativeName>
        <fullName evidence="14 17">CTP-dependent riboflavin kinase</fullName>
    </alternativeName>
    <alternativeName>
        <fullName evidence="15 17">CTP:riboflavin 5'-phosphotransferase</fullName>
    </alternativeName>
    <alternativeName>
        <fullName evidence="13 17">Flavokinase</fullName>
    </alternativeName>
</protein>